<dbReference type="GO" id="GO:0031218">
    <property type="term" value="F:arabinogalactan endo-1,4-beta-galactosidase activity"/>
    <property type="evidence" value="ECO:0007669"/>
    <property type="project" value="UniProtKB-EC"/>
</dbReference>
<dbReference type="Gene3D" id="3.20.20.80">
    <property type="entry name" value="Glycosidases"/>
    <property type="match status" value="1"/>
</dbReference>
<dbReference type="InterPro" id="IPR017853">
    <property type="entry name" value="GH"/>
</dbReference>
<dbReference type="STRING" id="104663.SAMN04488121_109129"/>
<evidence type="ECO:0000313" key="7">
    <source>
        <dbReference type="EMBL" id="SDH16207.1"/>
    </source>
</evidence>
<dbReference type="SUPFAM" id="SSF51445">
    <property type="entry name" value="(Trans)glycosidases"/>
    <property type="match status" value="1"/>
</dbReference>
<dbReference type="PANTHER" id="PTHR34983">
    <property type="entry name" value="ARABINOGALACTAN ENDO-BETA-1,4-GALACTANASE A"/>
    <property type="match status" value="1"/>
</dbReference>
<sequence>MQTKNENVMRYLLIVAGILLMATIGCRKFDMPDNMPATNPILVNMVRGADVSWITEMEDAGLKFYDTTGKQTDGIQLMKDMNLNAIRLRVWVNPADKYNNIADVTAKAMRANSLGMKLMIDFHYSDSWADPGKQTTPAAWSGQDITTLQTSVYNHTHEVLSALKAKGITPGWVQVGNETNDGMLWPLGKASEHMDNFALLINAGYKAVKEIDSNIKVIVHLSNGYDNGLFRWMFDGLTKNNANFDIIGMSLYPATAEWQTPNQQCETNMKDMISRYNKAIMICEAGMPATAPVATNYFITDLFRRIHNLPDGKGLGIFYWEPQAYNKWQNYSLGAFDNSGKPTFAMDAFR</sequence>
<gene>
    <name evidence="7" type="ORF">SAMN04488121_109129</name>
</gene>
<dbReference type="InterPro" id="IPR011683">
    <property type="entry name" value="Glyco_hydro_53"/>
</dbReference>
<evidence type="ECO:0000256" key="2">
    <source>
        <dbReference type="ARBA" id="ARBA00010687"/>
    </source>
</evidence>
<dbReference type="EC" id="3.2.1.89" evidence="3 6"/>
<name>A0A1G8A5T5_CHIFI</name>
<keyword evidence="5 6" id="KW-0326">Glycosidase</keyword>
<dbReference type="GO" id="GO:0045490">
    <property type="term" value="P:pectin catabolic process"/>
    <property type="evidence" value="ECO:0007669"/>
    <property type="project" value="TreeGrafter"/>
</dbReference>
<accession>A0A1G8A5T5</accession>
<comment type="similarity">
    <text evidence="2 6">Belongs to the glycosyl hydrolase 53 family.</text>
</comment>
<organism evidence="7 8">
    <name type="scientific">Chitinophaga filiformis</name>
    <name type="common">Myxococcus filiformis</name>
    <name type="synonym">Flexibacter filiformis</name>
    <dbReference type="NCBI Taxonomy" id="104663"/>
    <lineage>
        <taxon>Bacteria</taxon>
        <taxon>Pseudomonadati</taxon>
        <taxon>Bacteroidota</taxon>
        <taxon>Chitinophagia</taxon>
        <taxon>Chitinophagales</taxon>
        <taxon>Chitinophagaceae</taxon>
        <taxon>Chitinophaga</taxon>
    </lineage>
</organism>
<dbReference type="GO" id="GO:0015926">
    <property type="term" value="F:glucosidase activity"/>
    <property type="evidence" value="ECO:0007669"/>
    <property type="project" value="InterPro"/>
</dbReference>
<evidence type="ECO:0000313" key="8">
    <source>
        <dbReference type="Proteomes" id="UP000199045"/>
    </source>
</evidence>
<dbReference type="EMBL" id="FNBN01000009">
    <property type="protein sequence ID" value="SDH16207.1"/>
    <property type="molecule type" value="Genomic_DNA"/>
</dbReference>
<dbReference type="PANTHER" id="PTHR34983:SF1">
    <property type="entry name" value="ARABINOGALACTAN ENDO-BETA-1,4-GALACTANASE A"/>
    <property type="match status" value="1"/>
</dbReference>
<dbReference type="Proteomes" id="UP000199045">
    <property type="component" value="Unassembled WGS sequence"/>
</dbReference>
<protein>
    <recommendedName>
        <fullName evidence="3 6">Arabinogalactan endo-beta-1,4-galactanase</fullName>
        <ecNumber evidence="3 6">3.2.1.89</ecNumber>
    </recommendedName>
</protein>
<evidence type="ECO:0000256" key="5">
    <source>
        <dbReference type="ARBA" id="ARBA00023295"/>
    </source>
</evidence>
<keyword evidence="4 6" id="KW-0378">Hydrolase</keyword>
<evidence type="ECO:0000256" key="6">
    <source>
        <dbReference type="RuleBase" id="RU361192"/>
    </source>
</evidence>
<comment type="catalytic activity">
    <reaction evidence="1 6">
        <text>The enzyme specifically hydrolyzes (1-&gt;4)-beta-D-galactosidic linkages in type I arabinogalactans.</text>
        <dbReference type="EC" id="3.2.1.89"/>
    </reaction>
</comment>
<evidence type="ECO:0000256" key="3">
    <source>
        <dbReference type="ARBA" id="ARBA00012556"/>
    </source>
</evidence>
<dbReference type="AlphaFoldDB" id="A0A1G8A5T5"/>
<reference evidence="7 8" key="1">
    <citation type="submission" date="2016-10" db="EMBL/GenBank/DDBJ databases">
        <authorList>
            <person name="de Groot N.N."/>
        </authorList>
    </citation>
    <scope>NUCLEOTIDE SEQUENCE [LARGE SCALE GENOMIC DNA]</scope>
    <source>
        <strain evidence="7 8">DSM 527</strain>
    </source>
</reference>
<evidence type="ECO:0000256" key="1">
    <source>
        <dbReference type="ARBA" id="ARBA00001695"/>
    </source>
</evidence>
<dbReference type="PROSITE" id="PS51257">
    <property type="entry name" value="PROKAR_LIPOPROTEIN"/>
    <property type="match status" value="1"/>
</dbReference>
<evidence type="ECO:0000256" key="4">
    <source>
        <dbReference type="ARBA" id="ARBA00022801"/>
    </source>
</evidence>
<dbReference type="Pfam" id="PF07745">
    <property type="entry name" value="Glyco_hydro_53"/>
    <property type="match status" value="1"/>
</dbReference>
<proteinExistence type="inferred from homology"/>